<evidence type="ECO:0000256" key="1">
    <source>
        <dbReference type="ARBA" id="ARBA00022527"/>
    </source>
</evidence>
<dbReference type="SUPFAM" id="SSF55874">
    <property type="entry name" value="ATPase domain of HSP90 chaperone/DNA topoisomerase II/histidine kinase"/>
    <property type="match status" value="1"/>
</dbReference>
<dbReference type="Proteomes" id="UP001501495">
    <property type="component" value="Unassembled WGS sequence"/>
</dbReference>
<gene>
    <name evidence="3" type="ORF">GCM10022215_22880</name>
</gene>
<keyword evidence="1" id="KW-0418">Kinase</keyword>
<comment type="caution">
    <text evidence="3">The sequence shown here is derived from an EMBL/GenBank/DDBJ whole genome shotgun (WGS) entry which is preliminary data.</text>
</comment>
<protein>
    <recommendedName>
        <fullName evidence="2">Histidine kinase/HSP90-like ATPase domain-containing protein</fullName>
    </recommendedName>
</protein>
<reference evidence="4" key="1">
    <citation type="journal article" date="2019" name="Int. J. Syst. Evol. Microbiol.">
        <title>The Global Catalogue of Microorganisms (GCM) 10K type strain sequencing project: providing services to taxonomists for standard genome sequencing and annotation.</title>
        <authorList>
            <consortium name="The Broad Institute Genomics Platform"/>
            <consortium name="The Broad Institute Genome Sequencing Center for Infectious Disease"/>
            <person name="Wu L."/>
            <person name="Ma J."/>
        </authorList>
    </citation>
    <scope>NUCLEOTIDE SEQUENCE [LARGE SCALE GENOMIC DNA]</scope>
    <source>
        <strain evidence="4">JCM 16703</strain>
    </source>
</reference>
<evidence type="ECO:0000313" key="3">
    <source>
        <dbReference type="EMBL" id="GAA4119881.1"/>
    </source>
</evidence>
<dbReference type="EMBL" id="BAAAZH010000014">
    <property type="protein sequence ID" value="GAA4119881.1"/>
    <property type="molecule type" value="Genomic_DNA"/>
</dbReference>
<dbReference type="InterPro" id="IPR036890">
    <property type="entry name" value="HATPase_C_sf"/>
</dbReference>
<dbReference type="InterPro" id="IPR003594">
    <property type="entry name" value="HATPase_dom"/>
</dbReference>
<dbReference type="Pfam" id="PF13581">
    <property type="entry name" value="HATPase_c_2"/>
    <property type="match status" value="1"/>
</dbReference>
<dbReference type="InterPro" id="IPR050267">
    <property type="entry name" value="Anti-sigma-factor_SerPK"/>
</dbReference>
<dbReference type="Gene3D" id="3.30.565.10">
    <property type="entry name" value="Histidine kinase-like ATPase, C-terminal domain"/>
    <property type="match status" value="1"/>
</dbReference>
<accession>A0ABP7XJ41</accession>
<sequence length="301" mass="31573">MGETGAGESVLDAFAREALLVLDGLPGVVRIGLAVSEGGGRRLLFTSSDRLAAQLLEWCAIEASAEVPLTVAVREGRSTLGSLEELEEAFPDFVTGQREAGVSGVAAVPLVAAGRRLGGVVLYVEEAEALATLRASAETGRLQALGEGIGERLAALRVEHRRRPDPAGDGTVVFEMADSPADVAQARRFLRAYLGSLGVDAEIVDDATLCLTELATNAIVHTHGGCRVEVAWEPDLLVVRVVDEGGLGPARLRDPDEVATVGRGLQIVGALADRSGRDDERHTSWFEFDLDAAGSVTSRGA</sequence>
<organism evidence="3 4">
    <name type="scientific">Nocardioides fonticola</name>
    <dbReference type="NCBI Taxonomy" id="450363"/>
    <lineage>
        <taxon>Bacteria</taxon>
        <taxon>Bacillati</taxon>
        <taxon>Actinomycetota</taxon>
        <taxon>Actinomycetes</taxon>
        <taxon>Propionibacteriales</taxon>
        <taxon>Nocardioidaceae</taxon>
        <taxon>Nocardioides</taxon>
    </lineage>
</organism>
<evidence type="ECO:0000313" key="4">
    <source>
        <dbReference type="Proteomes" id="UP001501495"/>
    </source>
</evidence>
<keyword evidence="4" id="KW-1185">Reference proteome</keyword>
<feature type="domain" description="Histidine kinase/HSP90-like ATPase" evidence="2">
    <location>
        <begin position="178"/>
        <end position="275"/>
    </location>
</feature>
<dbReference type="RefSeq" id="WP_344733527.1">
    <property type="nucleotide sequence ID" value="NZ_BAAAZH010000014.1"/>
</dbReference>
<dbReference type="CDD" id="cd16936">
    <property type="entry name" value="HATPase_RsbW-like"/>
    <property type="match status" value="1"/>
</dbReference>
<name>A0ABP7XJ41_9ACTN</name>
<dbReference type="PANTHER" id="PTHR35526">
    <property type="entry name" value="ANTI-SIGMA-F FACTOR RSBW-RELATED"/>
    <property type="match status" value="1"/>
</dbReference>
<evidence type="ECO:0000259" key="2">
    <source>
        <dbReference type="Pfam" id="PF13581"/>
    </source>
</evidence>
<keyword evidence="1" id="KW-0808">Transferase</keyword>
<keyword evidence="1" id="KW-0723">Serine/threonine-protein kinase</keyword>
<proteinExistence type="predicted"/>
<dbReference type="PANTHER" id="PTHR35526:SF3">
    <property type="entry name" value="ANTI-SIGMA-F FACTOR RSBW"/>
    <property type="match status" value="1"/>
</dbReference>